<dbReference type="Proteomes" id="UP000028006">
    <property type="component" value="Unassembled WGS sequence"/>
</dbReference>
<reference evidence="1 2" key="1">
    <citation type="submission" date="2014-06" db="EMBL/GenBank/DDBJ databases">
        <title>Whole Genome Sequences of Three Symbiotic Endozoicomonas Bacteria.</title>
        <authorList>
            <person name="Neave M.J."/>
            <person name="Apprill A."/>
            <person name="Voolstra C.R."/>
        </authorList>
    </citation>
    <scope>NUCLEOTIDE SEQUENCE [LARGE SCALE GENOMIC DNA]</scope>
    <source>
        <strain evidence="1 2">LMG 24815</strain>
    </source>
</reference>
<sequence length="84" mass="9871">MKTLYLYTTSGCHLCEEAEKMLNKLQDEGLIQWLPIEISNSDELIDRYGIRIPVIKEQGTEKEAGWPFDFEQLHDWVRMGSIIR</sequence>
<dbReference type="SUPFAM" id="SSF52833">
    <property type="entry name" value="Thioredoxin-like"/>
    <property type="match status" value="1"/>
</dbReference>
<dbReference type="RefSeq" id="WP_034872936.1">
    <property type="nucleotide sequence ID" value="NZ_JOKG01000001.1"/>
</dbReference>
<dbReference type="Pfam" id="PF05768">
    <property type="entry name" value="Glrx-like"/>
    <property type="match status" value="1"/>
</dbReference>
<name>A0A081NB19_9GAMM</name>
<dbReference type="Gene3D" id="3.40.30.10">
    <property type="entry name" value="Glutaredoxin"/>
    <property type="match status" value="1"/>
</dbReference>
<evidence type="ECO:0000313" key="1">
    <source>
        <dbReference type="EMBL" id="KEQ15642.1"/>
    </source>
</evidence>
<accession>A0A081NB19</accession>
<dbReference type="eggNOG" id="COG0695">
    <property type="taxonomic scope" value="Bacteria"/>
</dbReference>
<dbReference type="EMBL" id="JOKG01000001">
    <property type="protein sequence ID" value="KEQ15642.1"/>
    <property type="molecule type" value="Genomic_DNA"/>
</dbReference>
<protein>
    <submittedName>
        <fullName evidence="1">Glutaredoxin</fullName>
    </submittedName>
</protein>
<dbReference type="InterPro" id="IPR008554">
    <property type="entry name" value="Glutaredoxin-like"/>
</dbReference>
<organism evidence="1 2">
    <name type="scientific">Endozoicomonas montiporae</name>
    <dbReference type="NCBI Taxonomy" id="1027273"/>
    <lineage>
        <taxon>Bacteria</taxon>
        <taxon>Pseudomonadati</taxon>
        <taxon>Pseudomonadota</taxon>
        <taxon>Gammaproteobacteria</taxon>
        <taxon>Oceanospirillales</taxon>
        <taxon>Endozoicomonadaceae</taxon>
        <taxon>Endozoicomonas</taxon>
    </lineage>
</organism>
<dbReference type="InterPro" id="IPR036249">
    <property type="entry name" value="Thioredoxin-like_sf"/>
</dbReference>
<gene>
    <name evidence="1" type="ORF">GZ77_03395</name>
</gene>
<dbReference type="AlphaFoldDB" id="A0A081NB19"/>
<keyword evidence="2" id="KW-1185">Reference proteome</keyword>
<comment type="caution">
    <text evidence="1">The sequence shown here is derived from an EMBL/GenBank/DDBJ whole genome shotgun (WGS) entry which is preliminary data.</text>
</comment>
<proteinExistence type="predicted"/>
<evidence type="ECO:0000313" key="2">
    <source>
        <dbReference type="Proteomes" id="UP000028006"/>
    </source>
</evidence>